<evidence type="ECO:0000256" key="1">
    <source>
        <dbReference type="SAM" id="MobiDB-lite"/>
    </source>
</evidence>
<reference evidence="3 4" key="1">
    <citation type="journal article" date="2019" name="Int. J. Syst. Evol. Microbiol.">
        <title>The Global Catalogue of Microorganisms (GCM) 10K type strain sequencing project: providing services to taxonomists for standard genome sequencing and annotation.</title>
        <authorList>
            <consortium name="The Broad Institute Genomics Platform"/>
            <consortium name="The Broad Institute Genome Sequencing Center for Infectious Disease"/>
            <person name="Wu L."/>
            <person name="Ma J."/>
        </authorList>
    </citation>
    <scope>NUCLEOTIDE SEQUENCE [LARGE SCALE GENOMIC DNA]</scope>
    <source>
        <strain evidence="3 4">JCM 16327</strain>
    </source>
</reference>
<evidence type="ECO:0000256" key="2">
    <source>
        <dbReference type="SAM" id="Phobius"/>
    </source>
</evidence>
<protein>
    <submittedName>
        <fullName evidence="3">Uncharacterized protein</fullName>
    </submittedName>
</protein>
<keyword evidence="2" id="KW-0472">Membrane</keyword>
<dbReference type="AlphaFoldDB" id="A0AAV3T3X0"/>
<name>A0AAV3T3X0_9EURY</name>
<comment type="caution">
    <text evidence="3">The sequence shown here is derived from an EMBL/GenBank/DDBJ whole genome shotgun (WGS) entry which is preliminary data.</text>
</comment>
<dbReference type="EMBL" id="BAAADU010000002">
    <property type="protein sequence ID" value="GAA0658184.1"/>
    <property type="molecule type" value="Genomic_DNA"/>
</dbReference>
<organism evidence="3 4">
    <name type="scientific">Salarchaeum japonicum</name>
    <dbReference type="NCBI Taxonomy" id="555573"/>
    <lineage>
        <taxon>Archaea</taxon>
        <taxon>Methanobacteriati</taxon>
        <taxon>Methanobacteriota</taxon>
        <taxon>Stenosarchaea group</taxon>
        <taxon>Halobacteria</taxon>
        <taxon>Halobacteriales</taxon>
        <taxon>Halobacteriaceae</taxon>
    </lineage>
</organism>
<keyword evidence="4" id="KW-1185">Reference proteome</keyword>
<evidence type="ECO:0000313" key="4">
    <source>
        <dbReference type="Proteomes" id="UP001500194"/>
    </source>
</evidence>
<accession>A0AAV3T3X0</accession>
<sequence>MADTLTVRVNADGPHSVSADASDFETTGSFSLVLDNDGSPAHVHVRLDDALRRVAALDDTNHYVDRNATTIVDIEILDGPRPVSGTLTVFTGYGSESVEVPVRIEEPSETSEGVAVGEDLAHKPSREPDASPETLVVPGVVAATGVLSAALALVFLTGVVALFVAGVALVGGLAMAGFLLRAT</sequence>
<dbReference type="RefSeq" id="WP_227259600.1">
    <property type="nucleotide sequence ID" value="NZ_BAAADU010000002.1"/>
</dbReference>
<evidence type="ECO:0000313" key="3">
    <source>
        <dbReference type="EMBL" id="GAA0658184.1"/>
    </source>
</evidence>
<gene>
    <name evidence="3" type="ORF">GCM10009019_23130</name>
</gene>
<dbReference type="GeneID" id="68573005"/>
<keyword evidence="2" id="KW-0812">Transmembrane</keyword>
<dbReference type="InterPro" id="IPR055946">
    <property type="entry name" value="DUF7524"/>
</dbReference>
<dbReference type="Pfam" id="PF24368">
    <property type="entry name" value="DUF7524"/>
    <property type="match status" value="1"/>
</dbReference>
<proteinExistence type="predicted"/>
<feature type="transmembrane region" description="Helical" evidence="2">
    <location>
        <begin position="135"/>
        <end position="155"/>
    </location>
</feature>
<keyword evidence="2" id="KW-1133">Transmembrane helix</keyword>
<feature type="region of interest" description="Disordered" evidence="1">
    <location>
        <begin position="1"/>
        <end position="22"/>
    </location>
</feature>
<feature type="transmembrane region" description="Helical" evidence="2">
    <location>
        <begin position="161"/>
        <end position="180"/>
    </location>
</feature>
<dbReference type="Proteomes" id="UP001500194">
    <property type="component" value="Unassembled WGS sequence"/>
</dbReference>